<keyword evidence="4" id="KW-1185">Reference proteome</keyword>
<reference evidence="4" key="1">
    <citation type="submission" date="2016-10" db="EMBL/GenBank/DDBJ databases">
        <authorList>
            <person name="Varghese N."/>
            <person name="Submissions S."/>
        </authorList>
    </citation>
    <scope>NUCLEOTIDE SEQUENCE [LARGE SCALE GENOMIC DNA]</scope>
    <source>
        <strain evidence="4">DSM 22329</strain>
    </source>
</reference>
<evidence type="ECO:0000313" key="3">
    <source>
        <dbReference type="EMBL" id="SDP54634.1"/>
    </source>
</evidence>
<accession>A0A1H0TKS7</accession>
<proteinExistence type="inferred from homology"/>
<dbReference type="RefSeq" id="WP_091786803.1">
    <property type="nucleotide sequence ID" value="NZ_LT629711.1"/>
</dbReference>
<dbReference type="PANTHER" id="PTHR37313">
    <property type="entry name" value="UPF0749 PROTEIN RV1825"/>
    <property type="match status" value="1"/>
</dbReference>
<evidence type="ECO:0000256" key="2">
    <source>
        <dbReference type="SAM" id="Phobius"/>
    </source>
</evidence>
<evidence type="ECO:0000313" key="4">
    <source>
        <dbReference type="Proteomes" id="UP000199077"/>
    </source>
</evidence>
<protein>
    <submittedName>
        <fullName evidence="3">Uncharacterized conserved protein YlxW, UPF0749 family</fullName>
    </submittedName>
</protein>
<dbReference type="STRING" id="443156.SAMN04489867_2868"/>
<dbReference type="EMBL" id="LT629711">
    <property type="protein sequence ID" value="SDP54634.1"/>
    <property type="molecule type" value="Genomic_DNA"/>
</dbReference>
<keyword evidence="2" id="KW-0812">Transmembrane</keyword>
<dbReference type="Proteomes" id="UP000199077">
    <property type="component" value="Chromosome I"/>
</dbReference>
<dbReference type="PANTHER" id="PTHR37313:SF4">
    <property type="entry name" value="CONSERVED MEMBRANE PROTEIN-RELATED"/>
    <property type="match status" value="1"/>
</dbReference>
<gene>
    <name evidence="3" type="ORF">SAMN04489867_2868</name>
</gene>
<dbReference type="InterPro" id="IPR010273">
    <property type="entry name" value="DUF881"/>
</dbReference>
<sequence>MADQRLTWLTRRPTAWSAVVPLVALGAGVLFALSAATARGTDLRSSGGDLPGLIRDQTRQNSVLASRVAQLRSEVDRLSAQQAPGDLRVTQLTTEADRLKLAAGTGAVSGPTVQVTLTDARTVPDVLPDGISVDDYVVHQQDVQAVVNALWQGGAEAMMLMDQRVISTSAVRCVGNTLILQGRVYSPPYVITAIGNQSALRASLERSPSVAIYKQWVAAVGVGYDVQSRREQTLPAYAGSINLEKARTTK</sequence>
<dbReference type="GO" id="GO:0005886">
    <property type="term" value="C:plasma membrane"/>
    <property type="evidence" value="ECO:0007669"/>
    <property type="project" value="TreeGrafter"/>
</dbReference>
<dbReference type="Gene3D" id="3.30.70.1880">
    <property type="entry name" value="Protein of unknown function DUF881"/>
    <property type="match status" value="1"/>
</dbReference>
<evidence type="ECO:0000256" key="1">
    <source>
        <dbReference type="ARBA" id="ARBA00009108"/>
    </source>
</evidence>
<feature type="transmembrane region" description="Helical" evidence="2">
    <location>
        <begin position="15"/>
        <end position="36"/>
    </location>
</feature>
<organism evidence="3 4">
    <name type="scientific">Pedococcus dokdonensis</name>
    <dbReference type="NCBI Taxonomy" id="443156"/>
    <lineage>
        <taxon>Bacteria</taxon>
        <taxon>Bacillati</taxon>
        <taxon>Actinomycetota</taxon>
        <taxon>Actinomycetes</taxon>
        <taxon>Micrococcales</taxon>
        <taxon>Intrasporangiaceae</taxon>
        <taxon>Pedococcus</taxon>
    </lineage>
</organism>
<dbReference type="Pfam" id="PF05949">
    <property type="entry name" value="DUF881"/>
    <property type="match status" value="1"/>
</dbReference>
<dbReference type="OrthoDB" id="3214641at2"/>
<dbReference type="AlphaFoldDB" id="A0A1H0TKS7"/>
<name>A0A1H0TKS7_9MICO</name>
<comment type="similarity">
    <text evidence="1">Belongs to the UPF0749 family.</text>
</comment>
<keyword evidence="2" id="KW-1133">Transmembrane helix</keyword>
<keyword evidence="2" id="KW-0472">Membrane</keyword>